<sequence length="90" mass="10252">MTLYCWHDMLVRQLRLSLVSSGHGQLPFGCHHVETTDIRSVVQAIVIEDWNNPRYMCFEESQADDEIDAGTDEPMYTEERPLKVGVVALG</sequence>
<dbReference type="EMBL" id="WNDS01000003">
    <property type="protein sequence ID" value="KAF1015136.1"/>
    <property type="molecule type" value="Genomic_DNA"/>
</dbReference>
<reference evidence="2" key="1">
    <citation type="journal article" date="2020" name="MBio">
        <title>Horizontal gene transfer to a defensive symbiont with a reduced genome amongst a multipartite beetle microbiome.</title>
        <authorList>
            <person name="Waterworth S.C."/>
            <person name="Florez L.V."/>
            <person name="Rees E.R."/>
            <person name="Hertweck C."/>
            <person name="Kaltenpoth M."/>
            <person name="Kwan J.C."/>
        </authorList>
    </citation>
    <scope>NUCLEOTIDE SEQUENCE [LARGE SCALE GENOMIC DNA]</scope>
</reference>
<comment type="caution">
    <text evidence="1">The sequence shown here is derived from an EMBL/GenBank/DDBJ whole genome shotgun (WGS) entry which is preliminary data.</text>
</comment>
<protein>
    <submittedName>
        <fullName evidence="1">Uncharacterized protein</fullName>
    </submittedName>
</protein>
<proteinExistence type="predicted"/>
<accession>A0A7V8JLV4</accession>
<dbReference type="AlphaFoldDB" id="A0A7V8JLV4"/>
<evidence type="ECO:0000313" key="2">
    <source>
        <dbReference type="Proteomes" id="UP000487117"/>
    </source>
</evidence>
<organism evidence="1 2">
    <name type="scientific">Stenotrophomonas maltophilia</name>
    <name type="common">Pseudomonas maltophilia</name>
    <name type="synonym">Xanthomonas maltophilia</name>
    <dbReference type="NCBI Taxonomy" id="40324"/>
    <lineage>
        <taxon>Bacteria</taxon>
        <taxon>Pseudomonadati</taxon>
        <taxon>Pseudomonadota</taxon>
        <taxon>Gammaproteobacteria</taxon>
        <taxon>Lysobacterales</taxon>
        <taxon>Lysobacteraceae</taxon>
        <taxon>Stenotrophomonas</taxon>
        <taxon>Stenotrophomonas maltophilia group</taxon>
    </lineage>
</organism>
<dbReference type="Proteomes" id="UP000487117">
    <property type="component" value="Unassembled WGS sequence"/>
</dbReference>
<evidence type="ECO:0000313" key="1">
    <source>
        <dbReference type="EMBL" id="KAF1015136.1"/>
    </source>
</evidence>
<gene>
    <name evidence="1" type="ORF">GAK31_02626</name>
</gene>
<name>A0A7V8JLV4_STEMA</name>